<evidence type="ECO:0000313" key="1">
    <source>
        <dbReference type="EMBL" id="KAG6488095.1"/>
    </source>
</evidence>
<evidence type="ECO:0008006" key="3">
    <source>
        <dbReference type="Google" id="ProtNLM"/>
    </source>
</evidence>
<gene>
    <name evidence="1" type="ORF">ZIOFF_056853</name>
</gene>
<proteinExistence type="predicted"/>
<keyword evidence="2" id="KW-1185">Reference proteome</keyword>
<accession>A0A8J5FJH0</accession>
<organism evidence="1 2">
    <name type="scientific">Zingiber officinale</name>
    <name type="common">Ginger</name>
    <name type="synonym">Amomum zingiber</name>
    <dbReference type="NCBI Taxonomy" id="94328"/>
    <lineage>
        <taxon>Eukaryota</taxon>
        <taxon>Viridiplantae</taxon>
        <taxon>Streptophyta</taxon>
        <taxon>Embryophyta</taxon>
        <taxon>Tracheophyta</taxon>
        <taxon>Spermatophyta</taxon>
        <taxon>Magnoliopsida</taxon>
        <taxon>Liliopsida</taxon>
        <taxon>Zingiberales</taxon>
        <taxon>Zingiberaceae</taxon>
        <taxon>Zingiber</taxon>
    </lineage>
</organism>
<dbReference type="AlphaFoldDB" id="A0A8J5FJH0"/>
<evidence type="ECO:0000313" key="2">
    <source>
        <dbReference type="Proteomes" id="UP000734854"/>
    </source>
</evidence>
<sequence>MAGKISCRMTVIDQSGFISSFSNVSHYTGSTPLRKTIAFKKLCYGQFMSARSCSSYEDFGCMSLYAYIYPRGHMVFRCSANTSNSEAKKCIRNSEDPSRDHFEGGQDRGFTCHAGLGLAEACRFVYNDAKYVNERARNDIILLSRGITRLNDRARQDAAVLGLGFLKLDARAREDTGKIDLGVKEKAARLKHLATILKDRAKSDLKRAADQHWSDGALEADLRRADFIFRRRAMEDAYMALKFIRNIHDMMANKLYQFPSNERSFSLKDRMGFITLEKNGKALDLFADEVTTDRMHAIQEAYWTMASALSEADGIDYTDPEELELLVATLIDLDAMDGKSSVSLLAECSSSPDVNTRKALANALATAPSMWILGNAGMGALQRLAQDINPAVAAAASKAINELRQQWKLEEGDSLRFVMNELSQEENGEDDDDVQEN</sequence>
<dbReference type="EMBL" id="JACMSC010000015">
    <property type="protein sequence ID" value="KAG6488095.1"/>
    <property type="molecule type" value="Genomic_DNA"/>
</dbReference>
<dbReference type="PANTHER" id="PTHR36725">
    <property type="entry name" value="SENESCENCE-ASSOCIATED PROTEIN AAF, CHLOROLPLASTIC"/>
    <property type="match status" value="1"/>
</dbReference>
<dbReference type="InterPro" id="IPR044973">
    <property type="entry name" value="AAF-like"/>
</dbReference>
<comment type="caution">
    <text evidence="1">The sequence shown here is derived from an EMBL/GenBank/DDBJ whole genome shotgun (WGS) entry which is preliminary data.</text>
</comment>
<dbReference type="Proteomes" id="UP000734854">
    <property type="component" value="Unassembled WGS sequence"/>
</dbReference>
<dbReference type="GO" id="GO:0009507">
    <property type="term" value="C:chloroplast"/>
    <property type="evidence" value="ECO:0007669"/>
    <property type="project" value="TreeGrafter"/>
</dbReference>
<dbReference type="GO" id="GO:0034599">
    <property type="term" value="P:cellular response to oxidative stress"/>
    <property type="evidence" value="ECO:0007669"/>
    <property type="project" value="TreeGrafter"/>
</dbReference>
<dbReference type="PANTHER" id="PTHR36725:SF1">
    <property type="entry name" value="SENESCENCE-ASSOCIATED PROTEIN AAF, CHLOROLPLASTIC"/>
    <property type="match status" value="1"/>
</dbReference>
<reference evidence="1 2" key="1">
    <citation type="submission" date="2020-08" db="EMBL/GenBank/DDBJ databases">
        <title>Plant Genome Project.</title>
        <authorList>
            <person name="Zhang R.-G."/>
        </authorList>
    </citation>
    <scope>NUCLEOTIDE SEQUENCE [LARGE SCALE GENOMIC DNA]</scope>
    <source>
        <tissue evidence="1">Rhizome</tissue>
    </source>
</reference>
<name>A0A8J5FJH0_ZINOF</name>
<dbReference type="GO" id="GO:0010150">
    <property type="term" value="P:leaf senescence"/>
    <property type="evidence" value="ECO:0007669"/>
    <property type="project" value="InterPro"/>
</dbReference>
<protein>
    <recommendedName>
        <fullName evidence="3">Senescence-associated family protein</fullName>
    </recommendedName>
</protein>